<dbReference type="CDD" id="cd03249">
    <property type="entry name" value="ABC_MTABC3_MDL1_MDL2"/>
    <property type="match status" value="4"/>
</dbReference>
<keyword evidence="15" id="KW-1185">Reference proteome</keyword>
<feature type="transmembrane region" description="Helical" evidence="11">
    <location>
        <begin position="880"/>
        <end position="902"/>
    </location>
</feature>
<dbReference type="GO" id="GO:0015421">
    <property type="term" value="F:ABC-type oligopeptide transporter activity"/>
    <property type="evidence" value="ECO:0007669"/>
    <property type="project" value="TreeGrafter"/>
</dbReference>
<evidence type="ECO:0000313" key="15">
    <source>
        <dbReference type="Proteomes" id="UP000008021"/>
    </source>
</evidence>
<evidence type="ECO:0000256" key="4">
    <source>
        <dbReference type="ARBA" id="ARBA00022692"/>
    </source>
</evidence>
<dbReference type="FunFam" id="1.20.1560.10:FF:000152">
    <property type="entry name" value="MDR-like ABC transporter"/>
    <property type="match status" value="3"/>
</dbReference>
<dbReference type="InterPro" id="IPR039421">
    <property type="entry name" value="Type_1_exporter"/>
</dbReference>
<dbReference type="GO" id="GO:0090374">
    <property type="term" value="P:oligopeptide export from mitochondrion"/>
    <property type="evidence" value="ECO:0007669"/>
    <property type="project" value="TreeGrafter"/>
</dbReference>
<dbReference type="GO" id="GO:0005743">
    <property type="term" value="C:mitochondrial inner membrane"/>
    <property type="evidence" value="ECO:0007669"/>
    <property type="project" value="TreeGrafter"/>
</dbReference>
<evidence type="ECO:0000259" key="13">
    <source>
        <dbReference type="PROSITE" id="PS50929"/>
    </source>
</evidence>
<evidence type="ECO:0000256" key="6">
    <source>
        <dbReference type="ARBA" id="ARBA00022741"/>
    </source>
</evidence>
<dbReference type="STRING" id="40149.A0A0E0EHY9"/>
<feature type="transmembrane region" description="Helical" evidence="11">
    <location>
        <begin position="318"/>
        <end position="337"/>
    </location>
</feature>
<dbReference type="PANTHER" id="PTHR43394:SF11">
    <property type="entry name" value="ATP-BINDING CASSETTE TRANSPORTER"/>
    <property type="match status" value="1"/>
</dbReference>
<dbReference type="PROSITE" id="PS00211">
    <property type="entry name" value="ABC_TRANSPORTER_1"/>
    <property type="match status" value="4"/>
</dbReference>
<keyword evidence="3" id="KW-0813">Transport</keyword>
<dbReference type="Pfam" id="PF00005">
    <property type="entry name" value="ABC_tran"/>
    <property type="match status" value="4"/>
</dbReference>
<dbReference type="Pfam" id="PF00664">
    <property type="entry name" value="ABC_membrane"/>
    <property type="match status" value="4"/>
</dbReference>
<keyword evidence="5" id="KW-0677">Repeat</keyword>
<dbReference type="SUPFAM" id="SSF52540">
    <property type="entry name" value="P-loop containing nucleoside triphosphate hydrolases"/>
    <property type="match status" value="4"/>
</dbReference>
<keyword evidence="7" id="KW-0067">ATP-binding</keyword>
<evidence type="ECO:0000256" key="7">
    <source>
        <dbReference type="ARBA" id="ARBA00022840"/>
    </source>
</evidence>
<feature type="compositionally biased region" description="Basic and acidic residues" evidence="10">
    <location>
        <begin position="1"/>
        <end position="10"/>
    </location>
</feature>
<dbReference type="InterPro" id="IPR003593">
    <property type="entry name" value="AAA+_ATPase"/>
</dbReference>
<comment type="similarity">
    <text evidence="2">Belongs to the ABC transporter superfamily. ABCB family. Multidrug resistance exporter (TC 3.A.1.201) subfamily.</text>
</comment>
<feature type="compositionally biased region" description="Polar residues" evidence="10">
    <location>
        <begin position="1873"/>
        <end position="1885"/>
    </location>
</feature>
<sequence length="2498" mass="273849">MSTVHDEDHSISSSRFDEMDESNSTIPVPSESSTDEKPFPFLGLLCYADAVDWLLMALGTVGSVIHGMAFPVGYLLLGKALDAYGTNINDQEGMVHALYKVVPFVWYMAAATLPAGMVEISCWIYSSERQLARMRLAFLRSVLNQEVGAFDTDLTTAKIITGVTNHMSVIQDAIGEKLGHFVASFSTFFAGIIIAFASCWEVALLSFLVIPLILVIGATYTKQMNGISLSRNAIVSEATSIVEQTLSHIKTVFSFVGEKWAMRSFVRCMDNQYKLSKKEAVIKGIGLGLFQAVTFCSWALMVWIGAVAVTRRKATGGGTIAAIMSILFGAISITYAAPDLQTFNQAKAAGKEVFKVIKRKPSISYEKHGSVLGKVHGEIKFRRVHFTYPSRQDKPILQGFSLSIPAGKVVALVGSSGCGKSTVISLLQRFYDPTSGAIFIDGHSIKKLDLESLRKNIASVSQEPSLFSGTIKDNLRIGKMDANDDEITKAARTANVHSFISKLPNEYLTEVGERGVQLSGGQKQRIAIARAMLKDPPILLLDEATSALDSESEKLVQDALEKAMSGRTVILIAHRMSTIVNADTIVVVENGKVAQTGTHQELLEKSTFYSNVCSMQNIGKEAGKRVASSSDNVIEDEIDEVYDRQLSPKQGQQNKLEQLNSKQPKQEKDDIAKILLGSSSAAISGISKPLFGYFIMTIGVAYYDLDAKRKVSKYSLIFFTAGVIMLASNIFQHYNYAVLRNELGWFEKPKNGVGFLTSRIVSDTSTVKTIISDRMAVIVQCISSILIATVVSMYVNWRMGLVSWAVMPCHFIGGLIQAKAAKGFYGDSAIAHQELVSLASEAASNIRTVASFVYEDEIIKKAELSLQEPMRVTKIESMKYGVVQGISLCLWNIAHAVALWYTTVLVQRKQASFENSIRSYQIFSLTVPSITELWTLIPMVMSAIAILNPAFEMLDRDTQIVPDKPESPSDGWLMGRTEFQDVSFNYPSRPEETILDGFSLVIEPGQRVALVGPSGAGKSSVLALLLRFYDPQRGRVLIDNKNIKDYNLRWLRKQIGLVQQEPILFNSSIRENISYGSEETSETEIIQAAMEANIHEFISSLPKGYDTVVGEKGSQLSGGQKQRIAIARTLLKRPAILLLDEATSALDGESERVVMSSLGAKDWKDRNEGSSKITSITVAHRLSTVINSDTIVVMERGKVVELGNHHTLITADDGLNAAVAALLQTIGRLTKTMALIQEKDHPVEPSKHISVDDEEITSPPVEEKEAAAADQKFPFFGLLCYADGLDWLLMVAGTMGSFLHGMGPSMSYYLVGKGIDVVGNNIGNREATVHELSKLIPYMWALAIITLPGGMIEITCWMYTSQRQMSRMRMAYLRSVLSQDIGAFDTDLTTANIMVGATNHMSAIQDAIGEKLGHFLSNFSTFLVSIIVAFVCCWEVGMLSMLVVPMLLMVGATYAKMMIDASMQRIALVSEATTVVEQTLSHIKTVFSFVGENSAIKSFIKCMDKQYKLSKKEAMTKGLGLGMLQIATFCSYSLTVWVGAAAVVDRSAKGGETIAAVINILSAAIYISNAAPDLQSFSQAKAAGKEVFEVINRNPAISYESNGIILEKVTGNIEIREVDFMYPSRVDKPILRSFSLSIPAGKVVALVGSSGCGKSTVISLVQRFYDPISGDILIDGQNIKELDLKSLRRSIGSVSQEPSLFSGTIMDNLRIGKMDRTDEEIIEIAKSANVHSFVSKLSNQYSTEVGERGVQLSGGQKQRIAIARAMLKDPPILLLDEATSALDSESEKLVQEALDGAMKGRTVILIAHRMSTIINSDKIVVVENGKVAQSGTHEELLDKSPFYSSVCSMQNLEKESGKSEERFTDQVREEQDNGTGTSNEPSSTAHEQERSLELNPNQPKQDIRKRASSFYRMFLGTFMLEPGKILLGSTAAAISGVSKPIFAFYIMTVGIAYFDPDAKRIVAKYSIILFLIGLLTFFSNIFQHYIYGLVGERAMNNLREALFSVILQNEIGWFEQPKNSVGFLTSRVVGDTSMIKTIISDRMSVIVQCISSILIATGLSIGVNWRMGLVAWALMPCQFIAGLVQVRSAKGFATDTSTSHRKLISLTSEAVSNIRTVASFGQEEEILKKADLSLQEPMQTSRIESIKYGVVQGVSLCLWHMTHAIALSYTIVLLDKSLATFENCVRAYQAIALTITSITELWSLIPMVISAIAILDPALDILDRETQIVPDVPKVHCEDRITGNIEFQDVSFSYPSRQDVIILDGFRLAIEPGQRVALVGPSGAGKSTIVSLLLRFYDPCRGQVLVDGKDIREYNLRFLRKQIGLVQQEPILFNLSIRENISYGNEGASETEIVEAAMEANIHEFISGLSNGYDTVVGDKGSQLSGGQKQRIAIARTIQKRPVILLLDEATSALDGESERVVMSSLAAKEWKSKEGELSNKITSITIAHRLSTVTSADVIVVMDKGEVVEMGSHETLVTVSNGVYSRLYRMQSKGMKD</sequence>
<dbReference type="InterPro" id="IPR003439">
    <property type="entry name" value="ABC_transporter-like_ATP-bd"/>
</dbReference>
<feature type="compositionally biased region" description="Basic and acidic residues" evidence="10">
    <location>
        <begin position="1853"/>
        <end position="1871"/>
    </location>
</feature>
<dbReference type="PROSITE" id="PS50929">
    <property type="entry name" value="ABC_TM1F"/>
    <property type="match status" value="4"/>
</dbReference>
<dbReference type="SMART" id="SM00382">
    <property type="entry name" value="AAA"/>
    <property type="match status" value="4"/>
</dbReference>
<feature type="transmembrane region" description="Helical" evidence="11">
    <location>
        <begin position="104"/>
        <end position="125"/>
    </location>
</feature>
<dbReference type="GO" id="GO:0005524">
    <property type="term" value="F:ATP binding"/>
    <property type="evidence" value="ECO:0007669"/>
    <property type="project" value="UniProtKB-KW"/>
</dbReference>
<comment type="subcellular location">
    <subcellularLocation>
        <location evidence="1">Membrane</location>
        <topology evidence="1">Multi-pass membrane protein</topology>
    </subcellularLocation>
</comment>
<dbReference type="HOGENOM" id="CLU_228243_0_0_1"/>
<feature type="domain" description="ABC transmembrane type-1" evidence="13">
    <location>
        <begin position="1925"/>
        <end position="2210"/>
    </location>
</feature>
<dbReference type="Gene3D" id="3.40.50.300">
    <property type="entry name" value="P-loop containing nucleotide triphosphate hydrolases"/>
    <property type="match status" value="4"/>
</dbReference>
<dbReference type="Proteomes" id="UP000008021">
    <property type="component" value="Chromosome 8"/>
</dbReference>
<dbReference type="InterPro" id="IPR011527">
    <property type="entry name" value="ABC1_TM_dom"/>
</dbReference>
<evidence type="ECO:0000256" key="11">
    <source>
        <dbReference type="SAM" id="Phobius"/>
    </source>
</evidence>
<dbReference type="Gramene" id="OMERI08G03070.1">
    <property type="protein sequence ID" value="OMERI08G03070.1"/>
    <property type="gene ID" value="OMERI08G03070"/>
</dbReference>
<dbReference type="EnsemblPlants" id="OMERI08G03070.1">
    <property type="protein sequence ID" value="OMERI08G03070.1"/>
    <property type="gene ID" value="OMERI08G03070"/>
</dbReference>
<evidence type="ECO:0000256" key="2">
    <source>
        <dbReference type="ARBA" id="ARBA00007577"/>
    </source>
</evidence>
<feature type="domain" description="ABC transporter" evidence="12">
    <location>
        <begin position="1615"/>
        <end position="1849"/>
    </location>
</feature>
<feature type="transmembrane region" description="Helical" evidence="11">
    <location>
        <begin position="2043"/>
        <end position="2063"/>
    </location>
</feature>
<keyword evidence="8 11" id="KW-1133">Transmembrane helix</keyword>
<dbReference type="Gene3D" id="1.20.1560.10">
    <property type="entry name" value="ABC transporter type 1, transmembrane domain"/>
    <property type="match status" value="2"/>
</dbReference>
<feature type="transmembrane region" description="Helical" evidence="11">
    <location>
        <begin position="1554"/>
        <end position="1571"/>
    </location>
</feature>
<feature type="domain" description="ABC transporter" evidence="12">
    <location>
        <begin position="2245"/>
        <end position="2490"/>
    </location>
</feature>
<dbReference type="FunFam" id="3.40.50.300:FF:000205">
    <property type="entry name" value="ABC transporter B family member 4"/>
    <property type="match status" value="2"/>
</dbReference>
<feature type="transmembrane region" description="Helical" evidence="11">
    <location>
        <begin position="203"/>
        <end position="221"/>
    </location>
</feature>
<feature type="transmembrane region" description="Helical" evidence="11">
    <location>
        <begin position="284"/>
        <end position="306"/>
    </location>
</feature>
<dbReference type="InterPro" id="IPR027417">
    <property type="entry name" value="P-loop_NTPase"/>
</dbReference>
<feature type="transmembrane region" description="Helical" evidence="11">
    <location>
        <begin position="714"/>
        <end position="731"/>
    </location>
</feature>
<feature type="transmembrane region" description="Helical" evidence="11">
    <location>
        <begin position="53"/>
        <end position="77"/>
    </location>
</feature>
<evidence type="ECO:0000313" key="14">
    <source>
        <dbReference type="EnsemblPlants" id="OMERI08G03070.1"/>
    </source>
</evidence>
<evidence type="ECO:0000256" key="1">
    <source>
        <dbReference type="ARBA" id="ARBA00004141"/>
    </source>
</evidence>
<feature type="transmembrane region" description="Helical" evidence="11">
    <location>
        <begin position="1437"/>
        <end position="1455"/>
    </location>
</feature>
<proteinExistence type="inferred from homology"/>
<keyword evidence="6" id="KW-0547">Nucleotide-binding</keyword>
<evidence type="ECO:0000256" key="3">
    <source>
        <dbReference type="ARBA" id="ARBA00022448"/>
    </source>
</evidence>
<dbReference type="PANTHER" id="PTHR43394">
    <property type="entry name" value="ATP-DEPENDENT PERMEASE MDL1, MITOCHONDRIAL"/>
    <property type="match status" value="1"/>
</dbReference>
<feature type="region of interest" description="Disordered" evidence="10">
    <location>
        <begin position="1"/>
        <end position="35"/>
    </location>
</feature>
<dbReference type="PROSITE" id="PS50893">
    <property type="entry name" value="ABC_TRANSPORTER_2"/>
    <property type="match status" value="4"/>
</dbReference>
<feature type="transmembrane region" description="Helical" evidence="11">
    <location>
        <begin position="178"/>
        <end position="197"/>
    </location>
</feature>
<keyword evidence="9 11" id="KW-0472">Membrane</keyword>
<dbReference type="FunFam" id="3.40.50.300:FF:000967">
    <property type="entry name" value="ABC multidrug transporter mdr4"/>
    <property type="match status" value="2"/>
</dbReference>
<feature type="domain" description="ABC transmembrane type-1" evidence="13">
    <location>
        <begin position="1291"/>
        <end position="1579"/>
    </location>
</feature>
<feature type="transmembrane region" description="Helical" evidence="11">
    <location>
        <begin position="1967"/>
        <end position="1990"/>
    </location>
</feature>
<dbReference type="eggNOG" id="KOG0055">
    <property type="taxonomic scope" value="Eukaryota"/>
</dbReference>
<evidence type="ECO:0000256" key="9">
    <source>
        <dbReference type="ARBA" id="ARBA00023136"/>
    </source>
</evidence>
<feature type="transmembrane region" description="Helical" evidence="11">
    <location>
        <begin position="1412"/>
        <end position="1431"/>
    </location>
</feature>
<reference evidence="14" key="2">
    <citation type="submission" date="2018-05" db="EMBL/GenBank/DDBJ databases">
        <title>OmerRS3 (Oryza meridionalis Reference Sequence Version 3).</title>
        <authorList>
            <person name="Zhang J."/>
            <person name="Kudrna D."/>
            <person name="Lee S."/>
            <person name="Talag J."/>
            <person name="Welchert J."/>
            <person name="Wing R.A."/>
        </authorList>
    </citation>
    <scope>NUCLEOTIDE SEQUENCE [LARGE SCALE GENOMIC DNA]</scope>
    <source>
        <strain evidence="14">cv. OR44</strain>
    </source>
</reference>
<dbReference type="NCBIfam" id="NF010167">
    <property type="entry name" value="PRK13648.1"/>
    <property type="match status" value="4"/>
</dbReference>
<dbReference type="InterPro" id="IPR017871">
    <property type="entry name" value="ABC_transporter-like_CS"/>
</dbReference>
<organism evidence="14">
    <name type="scientific">Oryza meridionalis</name>
    <dbReference type="NCBI Taxonomy" id="40149"/>
    <lineage>
        <taxon>Eukaryota</taxon>
        <taxon>Viridiplantae</taxon>
        <taxon>Streptophyta</taxon>
        <taxon>Embryophyta</taxon>
        <taxon>Tracheophyta</taxon>
        <taxon>Spermatophyta</taxon>
        <taxon>Magnoliopsida</taxon>
        <taxon>Liliopsida</taxon>
        <taxon>Poales</taxon>
        <taxon>Poaceae</taxon>
        <taxon>BOP clade</taxon>
        <taxon>Oryzoideae</taxon>
        <taxon>Oryzeae</taxon>
        <taxon>Oryzinae</taxon>
        <taxon>Oryza</taxon>
    </lineage>
</organism>
<dbReference type="CDD" id="cd18577">
    <property type="entry name" value="ABC_6TM_Pgp_ABCB1_D1_like"/>
    <property type="match status" value="2"/>
</dbReference>
<feature type="domain" description="ABC transmembrane type-1" evidence="13">
    <location>
        <begin position="737"/>
        <end position="942"/>
    </location>
</feature>
<dbReference type="SUPFAM" id="SSF90123">
    <property type="entry name" value="ABC transporter transmembrane region"/>
    <property type="match status" value="4"/>
</dbReference>
<evidence type="ECO:0000259" key="12">
    <source>
        <dbReference type="PROSITE" id="PS50893"/>
    </source>
</evidence>
<keyword evidence="4 11" id="KW-0812">Transmembrane</keyword>
<evidence type="ECO:0000256" key="5">
    <source>
        <dbReference type="ARBA" id="ARBA00022737"/>
    </source>
</evidence>
<feature type="domain" description="ABC transporter" evidence="12">
    <location>
        <begin position="977"/>
        <end position="1221"/>
    </location>
</feature>
<feature type="compositionally biased region" description="Polar residues" evidence="10">
    <location>
        <begin position="22"/>
        <end position="32"/>
    </location>
</feature>
<dbReference type="GO" id="GO:0016887">
    <property type="term" value="F:ATP hydrolysis activity"/>
    <property type="evidence" value="ECO:0007669"/>
    <property type="project" value="InterPro"/>
</dbReference>
<name>A0A0E0EHY9_9ORYZ</name>
<dbReference type="CDD" id="cd18578">
    <property type="entry name" value="ABC_6TM_Pgp_ABCB1_D2_like"/>
    <property type="match status" value="2"/>
</dbReference>
<accession>A0A0E0EHY9</accession>
<dbReference type="InterPro" id="IPR036640">
    <property type="entry name" value="ABC1_TM_sf"/>
</dbReference>
<feature type="transmembrane region" description="Helical" evidence="11">
    <location>
        <begin position="674"/>
        <end position="702"/>
    </location>
</feature>
<reference evidence="14" key="1">
    <citation type="submission" date="2015-04" db="UniProtKB">
        <authorList>
            <consortium name="EnsemblPlants"/>
        </authorList>
    </citation>
    <scope>IDENTIFICATION</scope>
</reference>
<feature type="transmembrane region" description="Helical" evidence="11">
    <location>
        <begin position="1518"/>
        <end position="1542"/>
    </location>
</feature>
<feature type="transmembrane region" description="Helical" evidence="11">
    <location>
        <begin position="1338"/>
        <end position="1360"/>
    </location>
</feature>
<feature type="transmembrane region" description="Helical" evidence="11">
    <location>
        <begin position="1925"/>
        <end position="1947"/>
    </location>
</feature>
<feature type="transmembrane region" description="Helical" evidence="11">
    <location>
        <begin position="775"/>
        <end position="795"/>
    </location>
</feature>
<evidence type="ECO:0000256" key="10">
    <source>
        <dbReference type="SAM" id="MobiDB-lite"/>
    </source>
</evidence>
<feature type="domain" description="ABC transporter" evidence="12">
    <location>
        <begin position="379"/>
        <end position="615"/>
    </location>
</feature>
<protein>
    <submittedName>
        <fullName evidence="14">Uncharacterized protein</fullName>
    </submittedName>
</protein>
<evidence type="ECO:0000256" key="8">
    <source>
        <dbReference type="ARBA" id="ARBA00022989"/>
    </source>
</evidence>
<feature type="region of interest" description="Disordered" evidence="10">
    <location>
        <begin position="1853"/>
        <end position="1902"/>
    </location>
</feature>
<feature type="domain" description="ABC transmembrane type-1" evidence="13">
    <location>
        <begin position="57"/>
        <end position="345"/>
    </location>
</feature>